<evidence type="ECO:0000313" key="1">
    <source>
        <dbReference type="EMBL" id="OEG17316.1"/>
    </source>
</evidence>
<sequence>MFYKLGFTIMNKDRNFHMPYDKNGKLTKQIDVFCADDETVLFIECKHTNEINKKTNFKKDIEAINGVKGGLISEINKRSDTPKKVKFILATQNYNLSTTDKERLEGSDIAYFDEDALQYYEELSKHLGKASRFQLLGQLFEKQRITGMENKIPAIQGQMGGLDYYAFSIEPDKLLKMSYVLHKSNFNKDQLPSYQRIIKKSRLNKIQEFVKDGGFFPNSIVVNIDKGKKDLRFDTSSLQDENSISKIGILHLPPLYQSIYIIDGQHRLYGYSDTEYSKINSIPVVAFVNLKKNDQIKLFMEINENQKSVSKNLRNTLNADLLWDSPLKAERTKALLSKIAQRLGEDENSPLYDRVVIGENQSNSKTCIKIETIIGALNKTNFVSKFNKDNETTSNGLFDKGNNDSTFIQLYSFILESFSYIKRGAKDEWEKGEDDDGVLTINVGIHGFIMLICDLINYKRNNEGLDTLNGKPEDLLESIKPYLDTSIRYINDMSHEDKIELKKSYGSQGKPKYWKRLQVKVHSEHRDFNPDGISESVIEYEKTYNEEARILLPELEKNIKVRFERLMIEHFGENWVKDLPKKVYKSAAGIVIERNYDSSNDEEYLIEDVLTLNDYANVSVDKSNWRDIFEKYFTRPQDEGIKGGKIKKIEWLKQMDLLIQKNLDDYSITSQDNILINELKDWLIEE</sequence>
<dbReference type="Proteomes" id="UP000094764">
    <property type="component" value="Unassembled WGS sequence"/>
</dbReference>
<organism evidence="1 2">
    <name type="scientific">Enterococcus quebecensis</name>
    <dbReference type="NCBI Taxonomy" id="903983"/>
    <lineage>
        <taxon>Bacteria</taxon>
        <taxon>Bacillati</taxon>
        <taxon>Bacillota</taxon>
        <taxon>Bacilli</taxon>
        <taxon>Lactobacillales</taxon>
        <taxon>Enterococcaceae</taxon>
        <taxon>Enterococcus</taxon>
    </lineage>
</organism>
<proteinExistence type="predicted"/>
<reference evidence="2" key="1">
    <citation type="submission" date="2016-09" db="EMBL/GenBank/DDBJ databases">
        <authorList>
            <person name="Gulvik C.A."/>
        </authorList>
    </citation>
    <scope>NUCLEOTIDE SEQUENCE [LARGE SCALE GENOMIC DNA]</scope>
    <source>
        <strain evidence="2">LMG 26306</strain>
    </source>
</reference>
<dbReference type="CDD" id="cd16413">
    <property type="entry name" value="DGQHR_domain"/>
    <property type="match status" value="1"/>
</dbReference>
<dbReference type="NCBIfam" id="TIGR03187">
    <property type="entry name" value="DGQHR"/>
    <property type="match status" value="1"/>
</dbReference>
<accession>A0A1E5GXC9</accession>
<dbReference type="InterPro" id="IPR017601">
    <property type="entry name" value="DGQHR-contain_dom"/>
</dbReference>
<comment type="caution">
    <text evidence="1">The sequence shown here is derived from an EMBL/GenBank/DDBJ whole genome shotgun (WGS) entry which is preliminary data.</text>
</comment>
<dbReference type="EMBL" id="MIKB01000012">
    <property type="protein sequence ID" value="OEG17316.1"/>
    <property type="molecule type" value="Genomic_DNA"/>
</dbReference>
<dbReference type="InterPro" id="IPR017642">
    <property type="entry name" value="DNA_S_mod_DndB"/>
</dbReference>
<evidence type="ECO:0008006" key="3">
    <source>
        <dbReference type="Google" id="ProtNLM"/>
    </source>
</evidence>
<evidence type="ECO:0000313" key="2">
    <source>
        <dbReference type="Proteomes" id="UP000094764"/>
    </source>
</evidence>
<name>A0A1E5GXC9_9ENTE</name>
<dbReference type="Pfam" id="PF14072">
    <property type="entry name" value="DndB"/>
    <property type="match status" value="1"/>
</dbReference>
<protein>
    <recommendedName>
        <fullName evidence="3">DGQHR domain-containing protein</fullName>
    </recommendedName>
</protein>
<dbReference type="AlphaFoldDB" id="A0A1E5GXC9"/>
<gene>
    <name evidence="1" type="ORF">BCR23_03325</name>
</gene>
<keyword evidence="2" id="KW-1185">Reference proteome</keyword>